<keyword evidence="2" id="KW-0472">Membrane</keyword>
<keyword evidence="2" id="KW-1133">Transmembrane helix</keyword>
<feature type="transmembrane region" description="Helical" evidence="2">
    <location>
        <begin position="315"/>
        <end position="334"/>
    </location>
</feature>
<feature type="transmembrane region" description="Helical" evidence="2">
    <location>
        <begin position="17"/>
        <end position="34"/>
    </location>
</feature>
<gene>
    <name evidence="3" type="ORF">E3C22_13690</name>
</gene>
<feature type="transmembrane region" description="Helical" evidence="2">
    <location>
        <begin position="274"/>
        <end position="294"/>
    </location>
</feature>
<organism evidence="3 4">
    <name type="scientific">Jiella endophytica</name>
    <dbReference type="NCBI Taxonomy" id="2558362"/>
    <lineage>
        <taxon>Bacteria</taxon>
        <taxon>Pseudomonadati</taxon>
        <taxon>Pseudomonadota</taxon>
        <taxon>Alphaproteobacteria</taxon>
        <taxon>Hyphomicrobiales</taxon>
        <taxon>Aurantimonadaceae</taxon>
        <taxon>Jiella</taxon>
    </lineage>
</organism>
<feature type="transmembrane region" description="Helical" evidence="2">
    <location>
        <begin position="340"/>
        <end position="361"/>
    </location>
</feature>
<keyword evidence="4" id="KW-1185">Reference proteome</keyword>
<dbReference type="InterPro" id="IPR014550">
    <property type="entry name" value="UCP028704_OpgC"/>
</dbReference>
<dbReference type="PANTHER" id="PTHR38592">
    <property type="entry name" value="BLL4819 PROTEIN"/>
    <property type="match status" value="1"/>
</dbReference>
<feature type="transmembrane region" description="Helical" evidence="2">
    <location>
        <begin position="87"/>
        <end position="110"/>
    </location>
</feature>
<dbReference type="EMBL" id="SOZD01000004">
    <property type="protein sequence ID" value="TFF21737.1"/>
    <property type="molecule type" value="Genomic_DNA"/>
</dbReference>
<dbReference type="Pfam" id="PF10129">
    <property type="entry name" value="OpgC_C"/>
    <property type="match status" value="1"/>
</dbReference>
<evidence type="ECO:0000256" key="2">
    <source>
        <dbReference type="SAM" id="Phobius"/>
    </source>
</evidence>
<evidence type="ECO:0000256" key="1">
    <source>
        <dbReference type="SAM" id="MobiDB-lite"/>
    </source>
</evidence>
<dbReference type="AlphaFoldDB" id="A0A4Y8RIQ2"/>
<dbReference type="PANTHER" id="PTHR38592:SF3">
    <property type="entry name" value="BLL4819 PROTEIN"/>
    <property type="match status" value="1"/>
</dbReference>
<accession>A0A4Y8RIQ2</accession>
<feature type="transmembrane region" description="Helical" evidence="2">
    <location>
        <begin position="200"/>
        <end position="220"/>
    </location>
</feature>
<comment type="caution">
    <text evidence="3">The sequence shown here is derived from an EMBL/GenBank/DDBJ whole genome shotgun (WGS) entry which is preliminary data.</text>
</comment>
<feature type="transmembrane region" description="Helical" evidence="2">
    <location>
        <begin position="54"/>
        <end position="75"/>
    </location>
</feature>
<evidence type="ECO:0000313" key="3">
    <source>
        <dbReference type="EMBL" id="TFF21737.1"/>
    </source>
</evidence>
<feature type="region of interest" description="Disordered" evidence="1">
    <location>
        <begin position="391"/>
        <end position="418"/>
    </location>
</feature>
<proteinExistence type="predicted"/>
<feature type="transmembrane region" description="Helical" evidence="2">
    <location>
        <begin position="232"/>
        <end position="254"/>
    </location>
</feature>
<protein>
    <submittedName>
        <fullName evidence="3">OpgC domain-containing protein</fullName>
    </submittedName>
</protein>
<feature type="transmembrane region" description="Helical" evidence="2">
    <location>
        <begin position="144"/>
        <end position="164"/>
    </location>
</feature>
<sequence>MNIAVSHPARPGRDHRVDFWRGIALVMIFINHVPGNLYENFTSRNFGFSDAAELFVFLAGFASAYAYGRLFLAGHQLVATLKAWRRAGVLVLVQFMLTVLALGIFAWGALALGQGELLSRIGLSQLVAAPIETMVGFATLSHQLGYVNILPMYAVLLLMLPALLVLARIGLNLMLAVSATVWLLAYVFEIDLPNYPLPGGWFFNPIAWQLIFALGLYCGFQRIERGYSVPFKPWLMALAAGYCLIAFITVRFSLWSWWGALPFPVLVSGFDKTYVSLPRLLHVVAIIYIFANAARTSPFSTVTRDNPFAMLGRHSLPIFATGTTLALICQVIKFDAEPHFLTDTLLIAGGIGVQFAMARFLDWWAVAQKVALGPVAGRAVDPTRASVPLGARPASHAVRPSVARSGDNPAATRLEPAS</sequence>
<feature type="transmembrane region" description="Helical" evidence="2">
    <location>
        <begin position="171"/>
        <end position="188"/>
    </location>
</feature>
<evidence type="ECO:0000313" key="4">
    <source>
        <dbReference type="Proteomes" id="UP000298179"/>
    </source>
</evidence>
<keyword evidence="2" id="KW-0812">Transmembrane</keyword>
<reference evidence="3 4" key="1">
    <citation type="submission" date="2019-03" db="EMBL/GenBank/DDBJ databases">
        <title>Jiella endophytica sp. nov., a novel endophytic bacterium isolated from root of Ficus microcarpa Linn. f.</title>
        <authorList>
            <person name="Tuo L."/>
        </authorList>
    </citation>
    <scope>NUCLEOTIDE SEQUENCE [LARGE SCALE GENOMIC DNA]</scope>
    <source>
        <strain evidence="3 4">CBS5Q-3</strain>
    </source>
</reference>
<name>A0A4Y8RIQ2_9HYPH</name>
<dbReference type="RefSeq" id="WP_134762620.1">
    <property type="nucleotide sequence ID" value="NZ_SOZD01000004.1"/>
</dbReference>
<dbReference type="OrthoDB" id="9775975at2"/>
<dbReference type="PIRSF" id="PIRSF028704">
    <property type="entry name" value="UPC028704"/>
    <property type="match status" value="1"/>
</dbReference>
<dbReference type="Proteomes" id="UP000298179">
    <property type="component" value="Unassembled WGS sequence"/>
</dbReference>